<dbReference type="PANTHER" id="PTHR14269">
    <property type="entry name" value="CDP-DIACYLGLYCEROL--GLYCEROL-3-PHOSPHATE 3-PHOSPHATIDYLTRANSFERASE-RELATED"/>
    <property type="match status" value="1"/>
</dbReference>
<keyword evidence="1" id="KW-0378">Hydrolase</keyword>
<dbReference type="SUPFAM" id="SSF56784">
    <property type="entry name" value="HAD-like"/>
    <property type="match status" value="1"/>
</dbReference>
<reference evidence="1 2" key="1">
    <citation type="journal article" date="2019" name="Nat. Ecol. Evol.">
        <title>Megaphylogeny resolves global patterns of mushroom evolution.</title>
        <authorList>
            <person name="Varga T."/>
            <person name="Krizsan K."/>
            <person name="Foldi C."/>
            <person name="Dima B."/>
            <person name="Sanchez-Garcia M."/>
            <person name="Sanchez-Ramirez S."/>
            <person name="Szollosi G.J."/>
            <person name="Szarkandi J.G."/>
            <person name="Papp V."/>
            <person name="Albert L."/>
            <person name="Andreopoulos W."/>
            <person name="Angelini C."/>
            <person name="Antonin V."/>
            <person name="Barry K.W."/>
            <person name="Bougher N.L."/>
            <person name="Buchanan P."/>
            <person name="Buyck B."/>
            <person name="Bense V."/>
            <person name="Catcheside P."/>
            <person name="Chovatia M."/>
            <person name="Cooper J."/>
            <person name="Damon W."/>
            <person name="Desjardin D."/>
            <person name="Finy P."/>
            <person name="Geml J."/>
            <person name="Haridas S."/>
            <person name="Hughes K."/>
            <person name="Justo A."/>
            <person name="Karasinski D."/>
            <person name="Kautmanova I."/>
            <person name="Kiss B."/>
            <person name="Kocsube S."/>
            <person name="Kotiranta H."/>
            <person name="LaButti K.M."/>
            <person name="Lechner B.E."/>
            <person name="Liimatainen K."/>
            <person name="Lipzen A."/>
            <person name="Lukacs Z."/>
            <person name="Mihaltcheva S."/>
            <person name="Morgado L.N."/>
            <person name="Niskanen T."/>
            <person name="Noordeloos M.E."/>
            <person name="Ohm R.A."/>
            <person name="Ortiz-Santana B."/>
            <person name="Ovrebo C."/>
            <person name="Racz N."/>
            <person name="Riley R."/>
            <person name="Savchenko A."/>
            <person name="Shiryaev A."/>
            <person name="Soop K."/>
            <person name="Spirin V."/>
            <person name="Szebenyi C."/>
            <person name="Tomsovsky M."/>
            <person name="Tulloss R.E."/>
            <person name="Uehling J."/>
            <person name="Grigoriev I.V."/>
            <person name="Vagvolgyi C."/>
            <person name="Papp T."/>
            <person name="Martin F.M."/>
            <person name="Miettinen O."/>
            <person name="Hibbett D.S."/>
            <person name="Nagy L.G."/>
        </authorList>
    </citation>
    <scope>NUCLEOTIDE SEQUENCE [LARGE SCALE GENOMIC DNA]</scope>
    <source>
        <strain evidence="1 2">OMC1185</strain>
    </source>
</reference>
<gene>
    <name evidence="1" type="ORF">OE88DRAFT_1713791</name>
</gene>
<dbReference type="InterPro" id="IPR006353">
    <property type="entry name" value="HAD-SF_hydro_IIA_CECR5"/>
</dbReference>
<dbReference type="OrthoDB" id="10251048at2759"/>
<dbReference type="GO" id="GO:0005739">
    <property type="term" value="C:mitochondrion"/>
    <property type="evidence" value="ECO:0007669"/>
    <property type="project" value="TreeGrafter"/>
</dbReference>
<dbReference type="InterPro" id="IPR006357">
    <property type="entry name" value="HAD-SF_hydro_IIA"/>
</dbReference>
<protein>
    <submittedName>
        <fullName evidence="1">HAD-superfamily hydrolase</fullName>
    </submittedName>
</protein>
<keyword evidence="2" id="KW-1185">Reference proteome</keyword>
<dbReference type="PANTHER" id="PTHR14269:SF4">
    <property type="entry name" value="CAT EYE SYNDROME CRITICAL REGION PROTEIN 5"/>
    <property type="match status" value="1"/>
</dbReference>
<dbReference type="GO" id="GO:0016787">
    <property type="term" value="F:hydrolase activity"/>
    <property type="evidence" value="ECO:0007669"/>
    <property type="project" value="UniProtKB-KW"/>
</dbReference>
<dbReference type="Gene3D" id="3.40.50.1000">
    <property type="entry name" value="HAD superfamily/HAD-like"/>
    <property type="match status" value="2"/>
</dbReference>
<dbReference type="GO" id="GO:0046474">
    <property type="term" value="P:glycerophospholipid biosynthetic process"/>
    <property type="evidence" value="ECO:0007669"/>
    <property type="project" value="TreeGrafter"/>
</dbReference>
<accession>A0A5C3MWS8</accession>
<sequence>MLALRRTHRFFCDSSLSTATSSAYLRCSVASKEGWTRSLQTQASRRQLDTPLAFAFDIDGVLLRGETALPAAKRALAKLEGDNPMNVKIPYILITNGGGMGEEERCRKLTSQLGFDIQSTQYVQSHTVLKSVVRKYAQEDVLVLGGKRDEVRKIAEGYGFQKVYTTLDVMAWNPSVWPFHELSHEEHASTKKVDFSSTPISAVFVFHDPRNWALDVQVLCDVVQSGGVIGGPYLPIEEQLKSGPELVFCNPDLLWRSDFERPRLGQGAFREAFSAVYQSLTGKRYPYVQYGKPTEATYKFAEKVLVDRLEALSGVRPSVSPEVYMVGDNPESDIAGANGAGWSSVLVRTGVYDPEQGPPTHKPTYIAEDVEEAVDWAIKREMEMNR</sequence>
<dbReference type="InterPro" id="IPR050324">
    <property type="entry name" value="CDP-alcohol_PTase-I"/>
</dbReference>
<organism evidence="1 2">
    <name type="scientific">Heliocybe sulcata</name>
    <dbReference type="NCBI Taxonomy" id="5364"/>
    <lineage>
        <taxon>Eukaryota</taxon>
        <taxon>Fungi</taxon>
        <taxon>Dikarya</taxon>
        <taxon>Basidiomycota</taxon>
        <taxon>Agaricomycotina</taxon>
        <taxon>Agaricomycetes</taxon>
        <taxon>Gloeophyllales</taxon>
        <taxon>Gloeophyllaceae</taxon>
        <taxon>Heliocybe</taxon>
    </lineage>
</organism>
<name>A0A5C3MWS8_9AGAM</name>
<dbReference type="Proteomes" id="UP000305948">
    <property type="component" value="Unassembled WGS sequence"/>
</dbReference>
<dbReference type="AlphaFoldDB" id="A0A5C3MWS8"/>
<evidence type="ECO:0000313" key="1">
    <source>
        <dbReference type="EMBL" id="TFK48616.1"/>
    </source>
</evidence>
<dbReference type="NCBIfam" id="TIGR01456">
    <property type="entry name" value="CECR5"/>
    <property type="match status" value="1"/>
</dbReference>
<dbReference type="InterPro" id="IPR036412">
    <property type="entry name" value="HAD-like_sf"/>
</dbReference>
<proteinExistence type="predicted"/>
<dbReference type="NCBIfam" id="TIGR01460">
    <property type="entry name" value="HAD-SF-IIA"/>
    <property type="match status" value="1"/>
</dbReference>
<dbReference type="Pfam" id="PF13242">
    <property type="entry name" value="Hydrolase_like"/>
    <property type="match status" value="1"/>
</dbReference>
<dbReference type="STRING" id="5364.A0A5C3MWS8"/>
<evidence type="ECO:0000313" key="2">
    <source>
        <dbReference type="Proteomes" id="UP000305948"/>
    </source>
</evidence>
<dbReference type="Pfam" id="PF13344">
    <property type="entry name" value="Hydrolase_6"/>
    <property type="match status" value="1"/>
</dbReference>
<dbReference type="EMBL" id="ML213518">
    <property type="protein sequence ID" value="TFK48616.1"/>
    <property type="molecule type" value="Genomic_DNA"/>
</dbReference>
<dbReference type="InterPro" id="IPR023214">
    <property type="entry name" value="HAD_sf"/>
</dbReference>